<evidence type="ECO:0000313" key="1">
    <source>
        <dbReference type="EMBL" id="KAL3566916.1"/>
    </source>
</evidence>
<sequence length="72" mass="7747">MHSEGKGIQTSDLIAQQENSQLSVDLSLHFSTWDAGKGRYHSPSPSYTADDSSIQRIGSLFSASASDTTNDN</sequence>
<evidence type="ECO:0000313" key="2">
    <source>
        <dbReference type="Proteomes" id="UP000309997"/>
    </source>
</evidence>
<gene>
    <name evidence="1" type="ORF">D5086_032331</name>
</gene>
<comment type="caution">
    <text evidence="1">The sequence shown here is derived from an EMBL/GenBank/DDBJ whole genome shotgun (WGS) entry which is preliminary data.</text>
</comment>
<proteinExistence type="predicted"/>
<name>A0ACC4ALT9_POPAL</name>
<reference evidence="1 2" key="1">
    <citation type="journal article" date="2024" name="Plant Biotechnol. J.">
        <title>Genome and CRISPR/Cas9 system of a widespread forest tree (Populus alba) in the world.</title>
        <authorList>
            <person name="Liu Y.J."/>
            <person name="Jiang P.F."/>
            <person name="Han X.M."/>
            <person name="Li X.Y."/>
            <person name="Wang H.M."/>
            <person name="Wang Y.J."/>
            <person name="Wang X.X."/>
            <person name="Zeng Q.Y."/>
        </authorList>
    </citation>
    <scope>NUCLEOTIDE SEQUENCE [LARGE SCALE GENOMIC DNA]</scope>
    <source>
        <strain evidence="2">cv. PAL-ZL1</strain>
    </source>
</reference>
<accession>A0ACC4ALT9</accession>
<dbReference type="Proteomes" id="UP000309997">
    <property type="component" value="Unassembled WGS sequence"/>
</dbReference>
<organism evidence="1 2">
    <name type="scientific">Populus alba</name>
    <name type="common">White poplar</name>
    <dbReference type="NCBI Taxonomy" id="43335"/>
    <lineage>
        <taxon>Eukaryota</taxon>
        <taxon>Viridiplantae</taxon>
        <taxon>Streptophyta</taxon>
        <taxon>Embryophyta</taxon>
        <taxon>Tracheophyta</taxon>
        <taxon>Spermatophyta</taxon>
        <taxon>Magnoliopsida</taxon>
        <taxon>eudicotyledons</taxon>
        <taxon>Gunneridae</taxon>
        <taxon>Pentapetalae</taxon>
        <taxon>rosids</taxon>
        <taxon>fabids</taxon>
        <taxon>Malpighiales</taxon>
        <taxon>Salicaceae</taxon>
        <taxon>Saliceae</taxon>
        <taxon>Populus</taxon>
    </lineage>
</organism>
<keyword evidence="2" id="KW-1185">Reference proteome</keyword>
<dbReference type="EMBL" id="RCHU02000018">
    <property type="protein sequence ID" value="KAL3566916.1"/>
    <property type="molecule type" value="Genomic_DNA"/>
</dbReference>
<protein>
    <submittedName>
        <fullName evidence="1">Uncharacterized protein</fullName>
    </submittedName>
</protein>